<dbReference type="EMBL" id="FMWP01000014">
    <property type="protein sequence ID" value="SCZ90995.1"/>
    <property type="molecule type" value="Genomic_DNA"/>
</dbReference>
<evidence type="ECO:0000313" key="12">
    <source>
        <dbReference type="EMBL" id="SCZ90995.1"/>
    </source>
</evidence>
<evidence type="ECO:0000256" key="3">
    <source>
        <dbReference type="ARBA" id="ARBA00013219"/>
    </source>
</evidence>
<comment type="similarity">
    <text evidence="2">Belongs to the ferredoxin--NADP reductase type 1 family.</text>
</comment>
<feature type="binding site" evidence="9">
    <location>
        <position position="57"/>
    </location>
    <ligand>
        <name>FAD</name>
        <dbReference type="ChEBI" id="CHEBI:57692"/>
    </ligand>
</feature>
<accession>A0A2X0KV74</accession>
<evidence type="ECO:0000256" key="2">
    <source>
        <dbReference type="ARBA" id="ARBA00008312"/>
    </source>
</evidence>
<comment type="cofactor">
    <cofactor evidence="1 9">
        <name>FAD</name>
        <dbReference type="ChEBI" id="CHEBI:57692"/>
    </cofactor>
</comment>
<evidence type="ECO:0000256" key="7">
    <source>
        <dbReference type="ARBA" id="ARBA00023002"/>
    </source>
</evidence>
<dbReference type="InterPro" id="IPR021163">
    <property type="entry name" value="Ferredox_Rdtase_adrenod"/>
</dbReference>
<evidence type="ECO:0000256" key="5">
    <source>
        <dbReference type="ARBA" id="ARBA00022827"/>
    </source>
</evidence>
<dbReference type="GO" id="GO:0016491">
    <property type="term" value="F:oxidoreductase activity"/>
    <property type="evidence" value="ECO:0007669"/>
    <property type="project" value="UniProtKB-KW"/>
</dbReference>
<sequence length="581" mass="63284">MTRILPRRLARPPTLPTSLRSHLPPSSRPYSSTPSSSPSLSLQSLPYRIAIVGAGPAGFYTASRLLSLPGSENINVDLFELVPVPFGLARFGVAPDHPSVKNCVHKFTETAQDPRLTYYGNVQISGSTLTESESSASTSSRTSSIAPNLFLSPHAYQLPISTLLPQYDTLVLTYGASLDRSLGNIPGETTLLGIDSARNFVNWYNGHPLSTFNSTPSTSLDLSTTEHVTIIGQGNVALDLTRILLKPIDDLKPFDLPEPVLAELARSKVRKVEVVGRRGVLQFAGTTKEVRELIGLNQQGVGFRIDVDLVNEGLELLAKEKGIVDARIRQRALSLLKKGYEQNLQNGETPKEWQVKFLRSPIEFLASTTPTADAISESSTPTLSTILDPQRVRAVKYAHNRLSSNSSTTALDPSTWAVETTSESSVVATDAVFKSIGYRSIPIPGIPFDPHQGIIPNSQGRVTLPSSSKGGEEEESRANVYVGGWLARGPTGVIATTMFDSFRLADQIVHDLMQKRPNFSASSSSAVPKEGVRLSSVEDGKRIVSWKDWERIDEVERERGAKLGKSREKLCTVQAMLDVLD</sequence>
<dbReference type="Proteomes" id="UP000249723">
    <property type="component" value="Unassembled WGS sequence"/>
</dbReference>
<dbReference type="Gene3D" id="3.40.50.720">
    <property type="entry name" value="NAD(P)-binding Rossmann-like Domain"/>
    <property type="match status" value="1"/>
</dbReference>
<feature type="region of interest" description="Disordered" evidence="11">
    <location>
        <begin position="452"/>
        <end position="475"/>
    </location>
</feature>
<feature type="binding site" evidence="10">
    <location>
        <position position="289"/>
    </location>
    <ligand>
        <name>NADP(+)</name>
        <dbReference type="ChEBI" id="CHEBI:58349"/>
    </ligand>
</feature>
<dbReference type="PIRSF" id="PIRSF000362">
    <property type="entry name" value="FNR"/>
    <property type="match status" value="1"/>
</dbReference>
<feature type="binding site" evidence="9">
    <location>
        <position position="124"/>
    </location>
    <ligand>
        <name>FAD</name>
        <dbReference type="ChEBI" id="CHEBI:57692"/>
    </ligand>
</feature>
<name>A0A2X0KV74_9BASI</name>
<feature type="binding site" evidence="10">
    <location>
        <position position="492"/>
    </location>
    <ligand>
        <name>NADP(+)</name>
        <dbReference type="ChEBI" id="CHEBI:58349"/>
    </ligand>
</feature>
<feature type="binding site" evidence="10">
    <location>
        <begin position="277"/>
        <end position="278"/>
    </location>
    <ligand>
        <name>NADP(+)</name>
        <dbReference type="ChEBI" id="CHEBI:58349"/>
    </ligand>
</feature>
<feature type="compositionally biased region" description="Polar residues" evidence="11">
    <location>
        <begin position="455"/>
        <end position="465"/>
    </location>
</feature>
<evidence type="ECO:0000256" key="1">
    <source>
        <dbReference type="ARBA" id="ARBA00001974"/>
    </source>
</evidence>
<evidence type="ECO:0000256" key="6">
    <source>
        <dbReference type="ARBA" id="ARBA00022857"/>
    </source>
</evidence>
<dbReference type="STRING" id="289078.A0A2X0KV74"/>
<dbReference type="SUPFAM" id="SSF51971">
    <property type="entry name" value="Nucleotide-binding domain"/>
    <property type="match status" value="1"/>
</dbReference>
<evidence type="ECO:0000256" key="4">
    <source>
        <dbReference type="ARBA" id="ARBA00022630"/>
    </source>
</evidence>
<dbReference type="PANTHER" id="PTHR48467">
    <property type="entry name" value="GLUTAMATE SYNTHASE 1 [NADH], CHLOROPLASTIC-LIKE"/>
    <property type="match status" value="1"/>
</dbReference>
<feature type="binding site" evidence="9">
    <location>
        <position position="485"/>
    </location>
    <ligand>
        <name>FAD</name>
        <dbReference type="ChEBI" id="CHEBI:57692"/>
    </ligand>
</feature>
<evidence type="ECO:0000256" key="8">
    <source>
        <dbReference type="ARBA" id="ARBA00048933"/>
    </source>
</evidence>
<comment type="catalytic activity">
    <reaction evidence="8">
        <text>2 reduced [adrenodoxin] + NADP(+) + H(+) = 2 oxidized [adrenodoxin] + NADPH</text>
        <dbReference type="Rhea" id="RHEA:42312"/>
        <dbReference type="Rhea" id="RHEA-COMP:9998"/>
        <dbReference type="Rhea" id="RHEA-COMP:9999"/>
        <dbReference type="ChEBI" id="CHEBI:15378"/>
        <dbReference type="ChEBI" id="CHEBI:33737"/>
        <dbReference type="ChEBI" id="CHEBI:33738"/>
        <dbReference type="ChEBI" id="CHEBI:57783"/>
        <dbReference type="ChEBI" id="CHEBI:58349"/>
        <dbReference type="EC" id="1.18.1.6"/>
    </reaction>
</comment>
<dbReference type="Pfam" id="PF13450">
    <property type="entry name" value="NAD_binding_8"/>
    <property type="match status" value="1"/>
</dbReference>
<keyword evidence="13" id="KW-1185">Reference proteome</keyword>
<dbReference type="EC" id="1.18.1.6" evidence="3"/>
<feature type="binding site" evidence="10">
    <location>
        <begin position="233"/>
        <end position="236"/>
    </location>
    <ligand>
        <name>NADP(+)</name>
        <dbReference type="ChEBI" id="CHEBI:58349"/>
    </ligand>
</feature>
<dbReference type="InterPro" id="IPR036188">
    <property type="entry name" value="FAD/NAD-bd_sf"/>
</dbReference>
<proteinExistence type="inferred from homology"/>
<keyword evidence="4" id="KW-0285">Flavoprotein</keyword>
<keyword evidence="7" id="KW-0560">Oxidoreductase</keyword>
<keyword evidence="6 10" id="KW-0521">NADP</keyword>
<keyword evidence="5 9" id="KW-0274">FAD</keyword>
<feature type="binding site" evidence="9">
    <location>
        <position position="88"/>
    </location>
    <ligand>
        <name>FAD</name>
        <dbReference type="ChEBI" id="CHEBI:57692"/>
    </ligand>
</feature>
<gene>
    <name evidence="12" type="ORF">BZ3500_MVSOF-1268-A1-R1_CHR1-3G02458</name>
</gene>
<evidence type="ECO:0000256" key="11">
    <source>
        <dbReference type="SAM" id="MobiDB-lite"/>
    </source>
</evidence>
<dbReference type="SUPFAM" id="SSF51905">
    <property type="entry name" value="FAD/NAD(P)-binding domain"/>
    <property type="match status" value="1"/>
</dbReference>
<evidence type="ECO:0000256" key="9">
    <source>
        <dbReference type="PIRSR" id="PIRSR000362-1"/>
    </source>
</evidence>
<feature type="compositionally biased region" description="Low complexity" evidence="11">
    <location>
        <begin position="16"/>
        <end position="40"/>
    </location>
</feature>
<reference evidence="13" key="1">
    <citation type="submission" date="2016-10" db="EMBL/GenBank/DDBJ databases">
        <authorList>
            <person name="Jeantristanb JTB J.-T."/>
            <person name="Ricardo R."/>
        </authorList>
    </citation>
    <scope>NUCLEOTIDE SEQUENCE [LARGE SCALE GENOMIC DNA]</scope>
</reference>
<feature type="compositionally biased region" description="Basic residues" evidence="11">
    <location>
        <begin position="1"/>
        <end position="10"/>
    </location>
</feature>
<dbReference type="Gene3D" id="3.50.50.60">
    <property type="entry name" value="FAD/NAD(P)-binding domain"/>
    <property type="match status" value="1"/>
</dbReference>
<feature type="binding site" evidence="9">
    <location>
        <position position="80"/>
    </location>
    <ligand>
        <name>FAD</name>
        <dbReference type="ChEBI" id="CHEBI:57692"/>
    </ligand>
</feature>
<dbReference type="PRINTS" id="PR00368">
    <property type="entry name" value="FADPNR"/>
</dbReference>
<evidence type="ECO:0000256" key="10">
    <source>
        <dbReference type="PIRSR" id="PIRSR000362-2"/>
    </source>
</evidence>
<feature type="binding site" evidence="9">
    <location>
        <begin position="492"/>
        <end position="494"/>
    </location>
    <ligand>
        <name>FAD</name>
        <dbReference type="ChEBI" id="CHEBI:57692"/>
    </ligand>
</feature>
<feature type="region of interest" description="Disordered" evidence="11">
    <location>
        <begin position="1"/>
        <end position="40"/>
    </location>
</feature>
<dbReference type="AlphaFoldDB" id="A0A2X0KV74"/>
<protein>
    <recommendedName>
        <fullName evidence="3">adrenodoxin-NADP(+) reductase</fullName>
        <ecNumber evidence="3">1.18.1.6</ecNumber>
    </recommendedName>
</protein>
<organism evidence="12 13">
    <name type="scientific">Microbotryum saponariae</name>
    <dbReference type="NCBI Taxonomy" id="289078"/>
    <lineage>
        <taxon>Eukaryota</taxon>
        <taxon>Fungi</taxon>
        <taxon>Dikarya</taxon>
        <taxon>Basidiomycota</taxon>
        <taxon>Pucciniomycotina</taxon>
        <taxon>Microbotryomycetes</taxon>
        <taxon>Microbotryales</taxon>
        <taxon>Microbotryaceae</taxon>
        <taxon>Microbotryum</taxon>
    </lineage>
</organism>
<dbReference type="OrthoDB" id="333024at2759"/>
<evidence type="ECO:0000313" key="13">
    <source>
        <dbReference type="Proteomes" id="UP000249723"/>
    </source>
</evidence>
<dbReference type="InterPro" id="IPR055275">
    <property type="entry name" value="Ferredox_Rdtase"/>
</dbReference>
<dbReference type="PANTHER" id="PTHR48467:SF1">
    <property type="entry name" value="GLUTAMATE SYNTHASE 1 [NADH], CHLOROPLASTIC-LIKE"/>
    <property type="match status" value="1"/>
</dbReference>